<dbReference type="AlphaFoldDB" id="A0A6A3C175"/>
<dbReference type="Pfam" id="PF00248">
    <property type="entry name" value="Aldo_ket_red"/>
    <property type="match status" value="1"/>
</dbReference>
<gene>
    <name evidence="4" type="ORF">F3Y22_tig00013960pilonHSYRG00287</name>
</gene>
<dbReference type="GO" id="GO:0016491">
    <property type="term" value="F:oxidoreductase activity"/>
    <property type="evidence" value="ECO:0007669"/>
    <property type="project" value="UniProtKB-KW"/>
</dbReference>
<dbReference type="Proteomes" id="UP000436088">
    <property type="component" value="Unassembled WGS sequence"/>
</dbReference>
<evidence type="ECO:0000259" key="3">
    <source>
        <dbReference type="Pfam" id="PF00248"/>
    </source>
</evidence>
<dbReference type="EMBL" id="VEPZ02000561">
    <property type="protein sequence ID" value="KAE8722574.1"/>
    <property type="molecule type" value="Genomic_DNA"/>
</dbReference>
<evidence type="ECO:0000313" key="4">
    <source>
        <dbReference type="EMBL" id="KAE8722574.1"/>
    </source>
</evidence>
<keyword evidence="2" id="KW-0560">Oxidoreductase</keyword>
<dbReference type="PANTHER" id="PTHR43625">
    <property type="entry name" value="AFLATOXIN B1 ALDEHYDE REDUCTASE"/>
    <property type="match status" value="1"/>
</dbReference>
<name>A0A6A3C175_HIBSY</name>
<dbReference type="InterPro" id="IPR023210">
    <property type="entry name" value="NADP_OxRdtase_dom"/>
</dbReference>
<dbReference type="Gene3D" id="3.20.20.100">
    <property type="entry name" value="NADP-dependent oxidoreductase domain"/>
    <property type="match status" value="2"/>
</dbReference>
<dbReference type="PANTHER" id="PTHR43625:SF40">
    <property type="entry name" value="ALDO-KETO REDUCTASE YAKC [NADP(+)]"/>
    <property type="match status" value="1"/>
</dbReference>
<proteinExistence type="predicted"/>
<keyword evidence="1" id="KW-0521">NADP</keyword>
<keyword evidence="5" id="KW-1185">Reference proteome</keyword>
<dbReference type="InterPro" id="IPR050791">
    <property type="entry name" value="Aldo-Keto_reductase"/>
</dbReference>
<evidence type="ECO:0000256" key="1">
    <source>
        <dbReference type="ARBA" id="ARBA00022857"/>
    </source>
</evidence>
<feature type="domain" description="NADP-dependent oxidoreductase" evidence="3">
    <location>
        <begin position="160"/>
        <end position="243"/>
    </location>
</feature>
<dbReference type="GO" id="GO:0005737">
    <property type="term" value="C:cytoplasm"/>
    <property type="evidence" value="ECO:0007669"/>
    <property type="project" value="TreeGrafter"/>
</dbReference>
<evidence type="ECO:0000313" key="5">
    <source>
        <dbReference type="Proteomes" id="UP000436088"/>
    </source>
</evidence>
<dbReference type="SUPFAM" id="SSF51430">
    <property type="entry name" value="NAD(P)-linked oxidoreductase"/>
    <property type="match status" value="2"/>
</dbReference>
<accession>A0A6A3C175</accession>
<evidence type="ECO:0000256" key="2">
    <source>
        <dbReference type="ARBA" id="ARBA00023002"/>
    </source>
</evidence>
<protein>
    <submittedName>
        <fullName evidence="4">Aldo-keto reductase 2</fullName>
    </submittedName>
</protein>
<dbReference type="InterPro" id="IPR036812">
    <property type="entry name" value="NAD(P)_OxRdtase_dom_sf"/>
</dbReference>
<comment type="caution">
    <text evidence="4">The sequence shown here is derived from an EMBL/GenBank/DDBJ whole genome shotgun (WGS) entry which is preliminary data.</text>
</comment>
<sequence length="246" mass="27479">MWFLCRELWDCCLESPWERLPTGPKIVETLSDDDSSKSFARLQVQLAMAWVHHQGNDVCPIPGTTKIENFDQKTPEEMSELKSIASADSVKGDTYGGMITVYSKDNETIVSETRNKTPLLNLLKLQLEERRRNGNKGEENKARNPGLEVSAQGLGCMSMSAFDGPPKPEPDMINLIHHAINSGVTFLEASDAYGPHSSEILLRKALRLDIRERVQLATKSNACFVDRKREIRGGDPAYVREACEAT</sequence>
<reference evidence="4" key="1">
    <citation type="submission" date="2019-09" db="EMBL/GenBank/DDBJ databases">
        <title>Draft genome information of white flower Hibiscus syriacus.</title>
        <authorList>
            <person name="Kim Y.-M."/>
        </authorList>
    </citation>
    <scope>NUCLEOTIDE SEQUENCE [LARGE SCALE GENOMIC DNA]</scope>
    <source>
        <strain evidence="4">YM2019G1</strain>
    </source>
</reference>
<organism evidence="4 5">
    <name type="scientific">Hibiscus syriacus</name>
    <name type="common">Rose of Sharon</name>
    <dbReference type="NCBI Taxonomy" id="106335"/>
    <lineage>
        <taxon>Eukaryota</taxon>
        <taxon>Viridiplantae</taxon>
        <taxon>Streptophyta</taxon>
        <taxon>Embryophyta</taxon>
        <taxon>Tracheophyta</taxon>
        <taxon>Spermatophyta</taxon>
        <taxon>Magnoliopsida</taxon>
        <taxon>eudicotyledons</taxon>
        <taxon>Gunneridae</taxon>
        <taxon>Pentapetalae</taxon>
        <taxon>rosids</taxon>
        <taxon>malvids</taxon>
        <taxon>Malvales</taxon>
        <taxon>Malvaceae</taxon>
        <taxon>Malvoideae</taxon>
        <taxon>Hibiscus</taxon>
    </lineage>
</organism>